<gene>
    <name evidence="2" type="ORF">scyTo_0018135</name>
</gene>
<keyword evidence="1" id="KW-0472">Membrane</keyword>
<keyword evidence="3" id="KW-1185">Reference proteome</keyword>
<comment type="caution">
    <text evidence="2">The sequence shown here is derived from an EMBL/GenBank/DDBJ whole genome shotgun (WGS) entry which is preliminary data.</text>
</comment>
<accession>A0A401Q548</accession>
<evidence type="ECO:0000313" key="2">
    <source>
        <dbReference type="EMBL" id="GCB80506.1"/>
    </source>
</evidence>
<feature type="transmembrane region" description="Helical" evidence="1">
    <location>
        <begin position="67"/>
        <end position="87"/>
    </location>
</feature>
<protein>
    <submittedName>
        <fullName evidence="2">Uncharacterized protein</fullName>
    </submittedName>
</protein>
<evidence type="ECO:0000313" key="3">
    <source>
        <dbReference type="Proteomes" id="UP000288216"/>
    </source>
</evidence>
<reference evidence="2 3" key="1">
    <citation type="journal article" date="2018" name="Nat. Ecol. Evol.">
        <title>Shark genomes provide insights into elasmobranch evolution and the origin of vertebrates.</title>
        <authorList>
            <person name="Hara Y"/>
            <person name="Yamaguchi K"/>
            <person name="Onimaru K"/>
            <person name="Kadota M"/>
            <person name="Koyanagi M"/>
            <person name="Keeley SD"/>
            <person name="Tatsumi K"/>
            <person name="Tanaka K"/>
            <person name="Motone F"/>
            <person name="Kageyama Y"/>
            <person name="Nozu R"/>
            <person name="Adachi N"/>
            <person name="Nishimura O"/>
            <person name="Nakagawa R"/>
            <person name="Tanegashima C"/>
            <person name="Kiyatake I"/>
            <person name="Matsumoto R"/>
            <person name="Murakumo K"/>
            <person name="Nishida K"/>
            <person name="Terakita A"/>
            <person name="Kuratani S"/>
            <person name="Sato K"/>
            <person name="Hyodo S Kuraku.S."/>
        </authorList>
    </citation>
    <scope>NUCLEOTIDE SEQUENCE [LARGE SCALE GENOMIC DNA]</scope>
</reference>
<organism evidence="2 3">
    <name type="scientific">Scyliorhinus torazame</name>
    <name type="common">Cloudy catshark</name>
    <name type="synonym">Catulus torazame</name>
    <dbReference type="NCBI Taxonomy" id="75743"/>
    <lineage>
        <taxon>Eukaryota</taxon>
        <taxon>Metazoa</taxon>
        <taxon>Chordata</taxon>
        <taxon>Craniata</taxon>
        <taxon>Vertebrata</taxon>
        <taxon>Chondrichthyes</taxon>
        <taxon>Elasmobranchii</taxon>
        <taxon>Galeomorphii</taxon>
        <taxon>Galeoidea</taxon>
        <taxon>Carcharhiniformes</taxon>
        <taxon>Scyliorhinidae</taxon>
        <taxon>Scyliorhinus</taxon>
    </lineage>
</organism>
<dbReference type="EMBL" id="BFAA01012348">
    <property type="protein sequence ID" value="GCB80506.1"/>
    <property type="molecule type" value="Genomic_DNA"/>
</dbReference>
<sequence>MILLGLEPVTGIRICSWDLNPLLGFYWGPALLLGFSWDYNLLLGFSWDYNLLLGFYWAPALLLGFSWHYNLLLGFSWAPALLLGFSWDRERILWDFSGVKPGCNKSVGTLKIDLDSVNIGFIFLAVIFRLCL</sequence>
<evidence type="ECO:0000256" key="1">
    <source>
        <dbReference type="SAM" id="Phobius"/>
    </source>
</evidence>
<name>A0A401Q548_SCYTO</name>
<feature type="transmembrane region" description="Helical" evidence="1">
    <location>
        <begin position="23"/>
        <end position="47"/>
    </location>
</feature>
<dbReference type="Proteomes" id="UP000288216">
    <property type="component" value="Unassembled WGS sequence"/>
</dbReference>
<dbReference type="AlphaFoldDB" id="A0A401Q548"/>
<keyword evidence="1" id="KW-1133">Transmembrane helix</keyword>
<proteinExistence type="predicted"/>
<keyword evidence="1" id="KW-0812">Transmembrane</keyword>